<dbReference type="AlphaFoldDB" id="A0A934KGE3"/>
<protein>
    <submittedName>
        <fullName evidence="10">DHA2 family efflux MFS transporter permease subunit</fullName>
    </submittedName>
</protein>
<evidence type="ECO:0000256" key="8">
    <source>
        <dbReference type="SAM" id="Phobius"/>
    </source>
</evidence>
<feature type="transmembrane region" description="Helical" evidence="8">
    <location>
        <begin position="309"/>
        <end position="330"/>
    </location>
</feature>
<evidence type="ECO:0000256" key="7">
    <source>
        <dbReference type="SAM" id="MobiDB-lite"/>
    </source>
</evidence>
<dbReference type="PRINTS" id="PR01036">
    <property type="entry name" value="TCRTETB"/>
</dbReference>
<dbReference type="SUPFAM" id="SSF103473">
    <property type="entry name" value="MFS general substrate transporter"/>
    <property type="match status" value="1"/>
</dbReference>
<dbReference type="CDD" id="cd17321">
    <property type="entry name" value="MFS_MMR_MDR_like"/>
    <property type="match status" value="1"/>
</dbReference>
<keyword evidence="4 8" id="KW-0812">Transmembrane</keyword>
<feature type="transmembrane region" description="Helical" evidence="8">
    <location>
        <begin position="165"/>
        <end position="186"/>
    </location>
</feature>
<comment type="caution">
    <text evidence="10">The sequence shown here is derived from an EMBL/GenBank/DDBJ whole genome shotgun (WGS) entry which is preliminary data.</text>
</comment>
<evidence type="ECO:0000256" key="2">
    <source>
        <dbReference type="ARBA" id="ARBA00022448"/>
    </source>
</evidence>
<feature type="transmembrane region" description="Helical" evidence="8">
    <location>
        <begin position="46"/>
        <end position="65"/>
    </location>
</feature>
<feature type="region of interest" description="Disordered" evidence="7">
    <location>
        <begin position="530"/>
        <end position="549"/>
    </location>
</feature>
<evidence type="ECO:0000259" key="9">
    <source>
        <dbReference type="PROSITE" id="PS50850"/>
    </source>
</evidence>
<dbReference type="Gene3D" id="1.20.1250.20">
    <property type="entry name" value="MFS general substrate transporter like domains"/>
    <property type="match status" value="1"/>
</dbReference>
<feature type="transmembrane region" description="Helical" evidence="8">
    <location>
        <begin position="277"/>
        <end position="297"/>
    </location>
</feature>
<gene>
    <name evidence="10" type="ORF">JF888_13790</name>
</gene>
<dbReference type="NCBIfam" id="TIGR00711">
    <property type="entry name" value="efflux_EmrB"/>
    <property type="match status" value="1"/>
</dbReference>
<feature type="transmembrane region" description="Helical" evidence="8">
    <location>
        <begin position="337"/>
        <end position="357"/>
    </location>
</feature>
<keyword evidence="5 8" id="KW-1133">Transmembrane helix</keyword>
<sequence length="549" mass="58034">MKSLRGNPWAILLVLCLGFFMVLLDLTIVNIAIPSIIDSLKAGLDQILWVLNAYTLTYAVLLITAGRLGDRFGQRNMFAAGLAIFTAASAYCGLAQDPSHLIFARILQAIGGALLTPQTLAILTTQFPPQRRGAAFGVWGAVAGVATLAGPTLGGLLTTYLDWRWIFYVNLPIGIATIVLALLIIPDVRQGRRGGIELVGIILASLGLFLVTFGLIEGQRFNWSTLTTQAGIDITIPEVLILGAVVVAAFFVWDFFRMTPLVPLSLFQDRNFSVMNWVSAVLTFGMIGLFLPLTIYLQSALGFSPIKAGLTLAPQSLISMTVAPFAGRYADKYGGKYIVMAGLGLFAVGMTIIDFLAGPTSDWYNFLPGVLVAGFGLGMTFAPLSTVALRNIRPRMAGAASGVLNTVRQLGGAVGSAVVGAVLQNRLATAFHDQAVQRSGQLPPAARQPFIDGFSKAASGGLGVGRHQSAAPIPGVPPEVAQQIAKVAHDVFTYGFIDAMRPTLVVPIVMLAVASISCLAVKRRARPATALAGRSEGQELAQAEPVTAG</sequence>
<dbReference type="GO" id="GO:0005886">
    <property type="term" value="C:plasma membrane"/>
    <property type="evidence" value="ECO:0007669"/>
    <property type="project" value="UniProtKB-SubCell"/>
</dbReference>
<dbReference type="InterPro" id="IPR011701">
    <property type="entry name" value="MFS"/>
</dbReference>
<feature type="transmembrane region" description="Helical" evidence="8">
    <location>
        <begin position="102"/>
        <end position="123"/>
    </location>
</feature>
<reference evidence="10 11" key="1">
    <citation type="submission" date="2020-10" db="EMBL/GenBank/DDBJ databases">
        <title>Ca. Dormibacterota MAGs.</title>
        <authorList>
            <person name="Montgomery K."/>
        </authorList>
    </citation>
    <scope>NUCLEOTIDE SEQUENCE [LARGE SCALE GENOMIC DNA]</scope>
    <source>
        <strain evidence="10">SC8811_S16_3</strain>
    </source>
</reference>
<feature type="transmembrane region" description="Helical" evidence="8">
    <location>
        <begin position="77"/>
        <end position="96"/>
    </location>
</feature>
<feature type="domain" description="Major facilitator superfamily (MFS) profile" evidence="9">
    <location>
        <begin position="11"/>
        <end position="526"/>
    </location>
</feature>
<evidence type="ECO:0000313" key="10">
    <source>
        <dbReference type="EMBL" id="MBJ7604240.1"/>
    </source>
</evidence>
<dbReference type="Proteomes" id="UP000620075">
    <property type="component" value="Unassembled WGS sequence"/>
</dbReference>
<dbReference type="InterPro" id="IPR036259">
    <property type="entry name" value="MFS_trans_sf"/>
</dbReference>
<keyword evidence="2" id="KW-0813">Transport</keyword>
<dbReference type="EMBL" id="JAEKNQ010000054">
    <property type="protein sequence ID" value="MBJ7604240.1"/>
    <property type="molecule type" value="Genomic_DNA"/>
</dbReference>
<comment type="subcellular location">
    <subcellularLocation>
        <location evidence="1">Cell membrane</location>
        <topology evidence="1">Multi-pass membrane protein</topology>
    </subcellularLocation>
</comment>
<dbReference type="RefSeq" id="WP_338181541.1">
    <property type="nucleotide sequence ID" value="NZ_JAEKNQ010000054.1"/>
</dbReference>
<name>A0A934KGE3_9BACT</name>
<dbReference type="PANTHER" id="PTHR42718">
    <property type="entry name" value="MAJOR FACILITATOR SUPERFAMILY MULTIDRUG TRANSPORTER MFSC"/>
    <property type="match status" value="1"/>
</dbReference>
<feature type="transmembrane region" description="Helical" evidence="8">
    <location>
        <begin position="236"/>
        <end position="256"/>
    </location>
</feature>
<evidence type="ECO:0000313" key="11">
    <source>
        <dbReference type="Proteomes" id="UP000620075"/>
    </source>
</evidence>
<keyword evidence="3" id="KW-1003">Cell membrane</keyword>
<dbReference type="GO" id="GO:0022857">
    <property type="term" value="F:transmembrane transporter activity"/>
    <property type="evidence" value="ECO:0007669"/>
    <property type="project" value="InterPro"/>
</dbReference>
<feature type="transmembrane region" description="Helical" evidence="8">
    <location>
        <begin position="198"/>
        <end position="216"/>
    </location>
</feature>
<evidence type="ECO:0000256" key="6">
    <source>
        <dbReference type="ARBA" id="ARBA00023136"/>
    </source>
</evidence>
<keyword evidence="6 8" id="KW-0472">Membrane</keyword>
<feature type="transmembrane region" description="Helical" evidence="8">
    <location>
        <begin position="363"/>
        <end position="389"/>
    </location>
</feature>
<dbReference type="InterPro" id="IPR020846">
    <property type="entry name" value="MFS_dom"/>
</dbReference>
<dbReference type="PANTHER" id="PTHR42718:SF46">
    <property type="entry name" value="BLR6921 PROTEIN"/>
    <property type="match status" value="1"/>
</dbReference>
<accession>A0A934KGE3</accession>
<evidence type="ECO:0000256" key="4">
    <source>
        <dbReference type="ARBA" id="ARBA00022692"/>
    </source>
</evidence>
<dbReference type="PROSITE" id="PS50850">
    <property type="entry name" value="MFS"/>
    <property type="match status" value="1"/>
</dbReference>
<proteinExistence type="predicted"/>
<evidence type="ECO:0000256" key="1">
    <source>
        <dbReference type="ARBA" id="ARBA00004651"/>
    </source>
</evidence>
<organism evidence="10 11">
    <name type="scientific">Candidatus Dormiibacter inghamiae</name>
    <dbReference type="NCBI Taxonomy" id="3127013"/>
    <lineage>
        <taxon>Bacteria</taxon>
        <taxon>Bacillati</taxon>
        <taxon>Candidatus Dormiibacterota</taxon>
        <taxon>Candidatus Dormibacteria</taxon>
        <taxon>Candidatus Dormibacterales</taxon>
        <taxon>Candidatus Dormibacteraceae</taxon>
        <taxon>Candidatus Dormiibacter</taxon>
    </lineage>
</organism>
<evidence type="ECO:0000256" key="5">
    <source>
        <dbReference type="ARBA" id="ARBA00022989"/>
    </source>
</evidence>
<feature type="transmembrane region" description="Helical" evidence="8">
    <location>
        <begin position="135"/>
        <end position="153"/>
    </location>
</feature>
<evidence type="ECO:0000256" key="3">
    <source>
        <dbReference type="ARBA" id="ARBA00022475"/>
    </source>
</evidence>
<feature type="transmembrane region" description="Helical" evidence="8">
    <location>
        <begin position="12"/>
        <end position="34"/>
    </location>
</feature>
<dbReference type="Pfam" id="PF07690">
    <property type="entry name" value="MFS_1"/>
    <property type="match status" value="1"/>
</dbReference>
<dbReference type="Gene3D" id="1.20.1720.10">
    <property type="entry name" value="Multidrug resistance protein D"/>
    <property type="match status" value="1"/>
</dbReference>
<dbReference type="InterPro" id="IPR004638">
    <property type="entry name" value="EmrB-like"/>
</dbReference>